<proteinExistence type="predicted"/>
<evidence type="ECO:0000313" key="2">
    <source>
        <dbReference type="Proteomes" id="UP001150581"/>
    </source>
</evidence>
<keyword evidence="2" id="KW-1185">Reference proteome</keyword>
<organism evidence="1 2">
    <name type="scientific">Kickxella alabastrina</name>
    <dbReference type="NCBI Taxonomy" id="61397"/>
    <lineage>
        <taxon>Eukaryota</taxon>
        <taxon>Fungi</taxon>
        <taxon>Fungi incertae sedis</taxon>
        <taxon>Zoopagomycota</taxon>
        <taxon>Kickxellomycotina</taxon>
        <taxon>Kickxellomycetes</taxon>
        <taxon>Kickxellales</taxon>
        <taxon>Kickxellaceae</taxon>
        <taxon>Kickxella</taxon>
    </lineage>
</organism>
<comment type="caution">
    <text evidence="1">The sequence shown here is derived from an EMBL/GenBank/DDBJ whole genome shotgun (WGS) entry which is preliminary data.</text>
</comment>
<protein>
    <submittedName>
        <fullName evidence="1">Squalene synthetase-like protein</fullName>
    </submittedName>
</protein>
<dbReference type="EMBL" id="JANBPG010000112">
    <property type="protein sequence ID" value="KAJ1899977.1"/>
    <property type="molecule type" value="Genomic_DNA"/>
</dbReference>
<evidence type="ECO:0000313" key="1">
    <source>
        <dbReference type="EMBL" id="KAJ1899977.1"/>
    </source>
</evidence>
<sequence>MDDLFVIDTKGSTDVKVTTTAEQREFTVTGTNTPTPRSNGHKFKTAQIRVIEDDLVAAAPGPSTAAAGPLQHQSSMNGLNSQFLELGVGKNKNKSRRQKNAAAKRSAAAAAQQQQQQYGRMDTVLDQMVDDGSDDEIMVLLNGPRSQVRDATGTDIPTDQCAKKNKKRAARRSKRAAHLVTATQQDDVEAMNDYMQNLGEDEIMELLQRSVGGKYQARDIGGPVGPEGMYDEPVEVDDPFKYDDELGEMLLDGSDSNTSDDDEDDGCPVNLDLESLAGPDEFPLSKANKHHRGHMQSVQNAKTFKDQDRAKAKNSHVKQKQKDSAGSAGGNDDGPSAGFDPRTIIRRLDMLTQTNDMSSIWLQPMNKYERQVVHMLAREYSVKSKSHGNGARRTPVLTLTAKSNRPTNRRRISRLVMLFDEGGLMPEQYSGPHGDGGGSAERGSGRGKGKNRGKGGGNGKGKASGGGGAAPAQPHGKIVAEDAPVIGSSNVGHRMLAQMGWQPGQGLGVNEEGRSTPVDVMFRAGRRGLGA</sequence>
<dbReference type="Proteomes" id="UP001150581">
    <property type="component" value="Unassembled WGS sequence"/>
</dbReference>
<accession>A0ACC1ISL5</accession>
<reference evidence="1" key="1">
    <citation type="submission" date="2022-07" db="EMBL/GenBank/DDBJ databases">
        <title>Phylogenomic reconstructions and comparative analyses of Kickxellomycotina fungi.</title>
        <authorList>
            <person name="Reynolds N.K."/>
            <person name="Stajich J.E."/>
            <person name="Barry K."/>
            <person name="Grigoriev I.V."/>
            <person name="Crous P."/>
            <person name="Smith M.E."/>
        </authorList>
    </citation>
    <scope>NUCLEOTIDE SEQUENCE</scope>
    <source>
        <strain evidence="1">Benny 63K</strain>
    </source>
</reference>
<name>A0ACC1ISL5_9FUNG</name>
<gene>
    <name evidence="1" type="primary">SQS1_1</name>
    <name evidence="1" type="ORF">LPJ66_001774</name>
</gene>